<dbReference type="Proteomes" id="UP001147830">
    <property type="component" value="Unassembled WGS sequence"/>
</dbReference>
<comment type="catalytic activity">
    <reaction evidence="1 9 10">
        <text>[protein]-peptidylproline (omega=180) = [protein]-peptidylproline (omega=0)</text>
        <dbReference type="Rhea" id="RHEA:16237"/>
        <dbReference type="Rhea" id="RHEA-COMP:10747"/>
        <dbReference type="Rhea" id="RHEA-COMP:10748"/>
        <dbReference type="ChEBI" id="CHEBI:83833"/>
        <dbReference type="ChEBI" id="CHEBI:83834"/>
        <dbReference type="EC" id="5.2.1.8"/>
    </reaction>
</comment>
<organism evidence="12 13">
    <name type="scientific">Thalassolituus pacificus</name>
    <dbReference type="NCBI Taxonomy" id="2975440"/>
    <lineage>
        <taxon>Bacteria</taxon>
        <taxon>Pseudomonadati</taxon>
        <taxon>Pseudomonadota</taxon>
        <taxon>Gammaproteobacteria</taxon>
        <taxon>Oceanospirillales</taxon>
        <taxon>Oceanospirillaceae</taxon>
        <taxon>Thalassolituus</taxon>
    </lineage>
</organism>
<protein>
    <recommendedName>
        <fullName evidence="10">Peptidyl-prolyl cis-trans isomerase</fullName>
        <ecNumber evidence="10">5.2.1.8</ecNumber>
    </recommendedName>
</protein>
<evidence type="ECO:0000256" key="6">
    <source>
        <dbReference type="ARBA" id="ARBA00023186"/>
    </source>
</evidence>
<evidence type="ECO:0000256" key="7">
    <source>
        <dbReference type="ARBA" id="ARBA00023235"/>
    </source>
</evidence>
<evidence type="ECO:0000256" key="5">
    <source>
        <dbReference type="ARBA" id="ARBA00023110"/>
    </source>
</evidence>
<proteinExistence type="inferred from homology"/>
<dbReference type="RefSeq" id="WP_260976970.1">
    <property type="nucleotide sequence ID" value="NZ_JAOANI010000022.1"/>
</dbReference>
<dbReference type="GO" id="GO:0042026">
    <property type="term" value="P:protein refolding"/>
    <property type="evidence" value="ECO:0007669"/>
    <property type="project" value="UniProtKB-ARBA"/>
</dbReference>
<comment type="similarity">
    <text evidence="3 10">Belongs to the FKBP-type PPIase family.</text>
</comment>
<evidence type="ECO:0000256" key="2">
    <source>
        <dbReference type="ARBA" id="ARBA00004496"/>
    </source>
</evidence>
<dbReference type="InterPro" id="IPR001179">
    <property type="entry name" value="PPIase_FKBP_dom"/>
</dbReference>
<dbReference type="EMBL" id="JAOANI010000022">
    <property type="protein sequence ID" value="MCT7360127.1"/>
    <property type="molecule type" value="Genomic_DNA"/>
</dbReference>
<keyword evidence="6" id="KW-0143">Chaperone</keyword>
<evidence type="ECO:0000256" key="9">
    <source>
        <dbReference type="PROSITE-ProRule" id="PRU00277"/>
    </source>
</evidence>
<dbReference type="PROSITE" id="PS50059">
    <property type="entry name" value="FKBP_PPIASE"/>
    <property type="match status" value="1"/>
</dbReference>
<dbReference type="Pfam" id="PF00254">
    <property type="entry name" value="FKBP_C"/>
    <property type="match status" value="1"/>
</dbReference>
<comment type="subcellular location">
    <subcellularLocation>
        <location evidence="2">Cytoplasm</location>
    </subcellularLocation>
</comment>
<evidence type="ECO:0000313" key="13">
    <source>
        <dbReference type="Proteomes" id="UP001147830"/>
    </source>
</evidence>
<evidence type="ECO:0000256" key="4">
    <source>
        <dbReference type="ARBA" id="ARBA00022490"/>
    </source>
</evidence>
<evidence type="ECO:0000256" key="1">
    <source>
        <dbReference type="ARBA" id="ARBA00000971"/>
    </source>
</evidence>
<reference evidence="12" key="2">
    <citation type="submission" date="2022-08" db="EMBL/GenBank/DDBJ databases">
        <authorList>
            <person name="Dong C."/>
        </authorList>
    </citation>
    <scope>NUCLEOTIDE SEQUENCE</scope>
    <source>
        <strain evidence="12">59MF3M-4</strain>
    </source>
</reference>
<gene>
    <name evidence="12" type="ORF">NYR02_13985</name>
</gene>
<dbReference type="PANTHER" id="PTHR47861:SF3">
    <property type="entry name" value="FKBP-TYPE PEPTIDYL-PROLYL CIS-TRANS ISOMERASE SLYD"/>
    <property type="match status" value="1"/>
</dbReference>
<sequence>MTIANDTVVQLHYSLFDEQDQLIESTNKDAGGEAIAYLHGHGNMIAGFEQAVAGKEAGEHVSITLTPDQAYGERQAEAVARVPVKHLQGAKNWKKGMVAWVETEQGTRQVTIVKVGRFMADVDTNHPLAGKTLKFEVDIVAVRAATAEEIAHKHAHGAGGHQH</sequence>
<dbReference type="GO" id="GO:0005737">
    <property type="term" value="C:cytoplasm"/>
    <property type="evidence" value="ECO:0007669"/>
    <property type="project" value="UniProtKB-SubCell"/>
</dbReference>
<name>A0A9X2WGQ4_9GAMM</name>
<dbReference type="InterPro" id="IPR046357">
    <property type="entry name" value="PPIase_dom_sf"/>
</dbReference>
<keyword evidence="7 9" id="KW-0413">Isomerase</keyword>
<keyword evidence="5 9" id="KW-0697">Rotamase</keyword>
<dbReference type="GO" id="GO:0003755">
    <property type="term" value="F:peptidyl-prolyl cis-trans isomerase activity"/>
    <property type="evidence" value="ECO:0007669"/>
    <property type="project" value="UniProtKB-UniRule"/>
</dbReference>
<evidence type="ECO:0000256" key="8">
    <source>
        <dbReference type="ARBA" id="ARBA00037071"/>
    </source>
</evidence>
<evidence type="ECO:0000259" key="11">
    <source>
        <dbReference type="PROSITE" id="PS50059"/>
    </source>
</evidence>
<comment type="function">
    <text evidence="8">Also involved in hydrogenase metallocenter assembly, probably by participating in the nickel insertion step. This function in hydrogenase biosynthesis requires chaperone activity and the presence of the metal-binding domain, but not PPIase activity.</text>
</comment>
<keyword evidence="13" id="KW-1185">Reference proteome</keyword>
<feature type="domain" description="PPIase FKBP-type" evidence="11">
    <location>
        <begin position="6"/>
        <end position="83"/>
    </location>
</feature>
<dbReference type="AlphaFoldDB" id="A0A9X2WGQ4"/>
<comment type="caution">
    <text evidence="12">The sequence shown here is derived from an EMBL/GenBank/DDBJ whole genome shotgun (WGS) entry which is preliminary data.</text>
</comment>
<keyword evidence="4" id="KW-0963">Cytoplasm</keyword>
<dbReference type="PANTHER" id="PTHR47861">
    <property type="entry name" value="FKBP-TYPE PEPTIDYL-PROLYL CIS-TRANS ISOMERASE SLYD"/>
    <property type="match status" value="1"/>
</dbReference>
<evidence type="ECO:0000256" key="10">
    <source>
        <dbReference type="RuleBase" id="RU003915"/>
    </source>
</evidence>
<dbReference type="SUPFAM" id="SSF54534">
    <property type="entry name" value="FKBP-like"/>
    <property type="match status" value="1"/>
</dbReference>
<dbReference type="Gene3D" id="3.10.50.40">
    <property type="match status" value="1"/>
</dbReference>
<reference evidence="12" key="1">
    <citation type="journal article" date="2022" name="Front. Microbiol.">
        <title>Genome-based taxonomic rearrangement of Oceanobacter-related bacteria including the description of Thalassolituus hydrocarbonoclasticus sp. nov. and Thalassolituus pacificus sp. nov. and emended description of the genus Thalassolituus.</title>
        <authorList>
            <person name="Dong C."/>
            <person name="Wei L."/>
            <person name="Wang J."/>
            <person name="Lai Q."/>
            <person name="Huang Z."/>
            <person name="Shao Z."/>
        </authorList>
    </citation>
    <scope>NUCLEOTIDE SEQUENCE</scope>
    <source>
        <strain evidence="12">59MF3M-4</strain>
    </source>
</reference>
<evidence type="ECO:0000313" key="12">
    <source>
        <dbReference type="EMBL" id="MCT7360127.1"/>
    </source>
</evidence>
<evidence type="ECO:0000256" key="3">
    <source>
        <dbReference type="ARBA" id="ARBA00006577"/>
    </source>
</evidence>
<dbReference type="EC" id="5.2.1.8" evidence="10"/>
<accession>A0A9X2WGQ4</accession>